<dbReference type="InterPro" id="IPR038109">
    <property type="entry name" value="DNA_bind_recomb_sf"/>
</dbReference>
<sequence length="516" mass="58994">MEVLLSESGATPVYAAEYVRMSTEHQQYSLDNQSGFIREYADKKGITIIHTYNDAGKSGLNLAGRPGLKALLNDVINHKINISLLLVYDVSRFGRFQDTDEAGHYIYLLKTHGVSVIYCAEPFADQHSELHMLGLSFSRYGAASYSRNLSEKVFIGQANLIRRGFHQGGMAGYGLRRMLIDEQRTPKGILEFGQRKSIQTDRVILIPGPQNEVDIVNQIFDMFIHEGKPELVIASELNRKQIIAENNTAWTRGKIHQILTNEKYIGNNIYNKTSFKLKQRHIINPEEQWIRFDGAYDPVITIEKFNLAREIIRARSQVLSEDVLLEKLRALLLRKGRLSGLIIDEEELLPSSSVYRSRFGSLLRVYQLVGFNPKTDYSWLETKKYLKGVNADITNTIISNIYQSDGWVSDSSNAGVLNINDEFTLAIQAVRCQRTSPTNLRWRINFNHALAPDISIAARMDSLNEAVIDYYIFPSIDLMLNNIYLKEQNPFSFEFYRFDTLKLLYQLVKRTAIPEA</sequence>
<dbReference type="InterPro" id="IPR006119">
    <property type="entry name" value="Resolv_N"/>
</dbReference>
<evidence type="ECO:0000313" key="2">
    <source>
        <dbReference type="EMBL" id="MDK9365759.1"/>
    </source>
</evidence>
<dbReference type="EMBL" id="JASSOM010000084">
    <property type="protein sequence ID" value="MDK9365759.1"/>
    <property type="molecule type" value="Genomic_DNA"/>
</dbReference>
<dbReference type="Pfam" id="PF07508">
    <property type="entry name" value="Recombinase"/>
    <property type="match status" value="1"/>
</dbReference>
<protein>
    <submittedName>
        <fullName evidence="2">Recombinase family protein</fullName>
    </submittedName>
</protein>
<dbReference type="RefSeq" id="WP_285150310.1">
    <property type="nucleotide sequence ID" value="NZ_JASSOM010000084.1"/>
</dbReference>
<evidence type="ECO:0000259" key="1">
    <source>
        <dbReference type="PROSITE" id="PS51736"/>
    </source>
</evidence>
<accession>A0AAP4LCN8</accession>
<dbReference type="Pfam" id="PF00239">
    <property type="entry name" value="Resolvase"/>
    <property type="match status" value="1"/>
</dbReference>
<dbReference type="SMART" id="SM00857">
    <property type="entry name" value="Resolvase"/>
    <property type="match status" value="1"/>
</dbReference>
<dbReference type="InterPro" id="IPR036162">
    <property type="entry name" value="Resolvase-like_N_sf"/>
</dbReference>
<dbReference type="CDD" id="cd00338">
    <property type="entry name" value="Ser_Recombinase"/>
    <property type="match status" value="1"/>
</dbReference>
<dbReference type="InterPro" id="IPR011109">
    <property type="entry name" value="DNA_bind_recombinase_dom"/>
</dbReference>
<comment type="caution">
    <text evidence="2">The sequence shown here is derived from an EMBL/GenBank/DDBJ whole genome shotgun (WGS) entry which is preliminary data.</text>
</comment>
<reference evidence="2 3" key="1">
    <citation type="submission" date="2023-06" db="EMBL/GenBank/DDBJ databases">
        <title>Identification and characterization of antibiotic-resistant Gram-negative bacteria.</title>
        <authorList>
            <person name="Cho G.-S."/>
            <person name="Lee J."/>
            <person name="Tai E."/>
            <person name="Jeong S."/>
            <person name="Kim I."/>
            <person name="Kim B.-E."/>
            <person name="Jeong M.-I."/>
            <person name="Oh K.-K."/>
            <person name="Franz C.M.A.P."/>
        </authorList>
    </citation>
    <scope>NUCLEOTIDE SEQUENCE [LARGE SCALE GENOMIC DNA]</scope>
    <source>
        <strain evidence="2 3">V106_12</strain>
    </source>
</reference>
<proteinExistence type="predicted"/>
<organism evidence="2 3">
    <name type="scientific">Lelliottia wanjuensis</name>
    <dbReference type="NCBI Taxonomy" id="3050585"/>
    <lineage>
        <taxon>Bacteria</taxon>
        <taxon>Pseudomonadati</taxon>
        <taxon>Pseudomonadota</taxon>
        <taxon>Gammaproteobacteria</taxon>
        <taxon>Enterobacterales</taxon>
        <taxon>Enterobacteriaceae</taxon>
        <taxon>Lelliottia</taxon>
    </lineage>
</organism>
<dbReference type="AlphaFoldDB" id="A0AAP4LCN8"/>
<gene>
    <name evidence="2" type="ORF">QQF32_21440</name>
</gene>
<dbReference type="PROSITE" id="PS51736">
    <property type="entry name" value="RECOMBINASES_3"/>
    <property type="match status" value="1"/>
</dbReference>
<dbReference type="InterPro" id="IPR050639">
    <property type="entry name" value="SSR_resolvase"/>
</dbReference>
<dbReference type="SUPFAM" id="SSF53041">
    <property type="entry name" value="Resolvase-like"/>
    <property type="match status" value="1"/>
</dbReference>
<dbReference type="Proteomes" id="UP001223214">
    <property type="component" value="Unassembled WGS sequence"/>
</dbReference>
<dbReference type="Gene3D" id="3.40.50.1390">
    <property type="entry name" value="Resolvase, N-terminal catalytic domain"/>
    <property type="match status" value="1"/>
</dbReference>
<evidence type="ECO:0000313" key="3">
    <source>
        <dbReference type="Proteomes" id="UP001223214"/>
    </source>
</evidence>
<name>A0AAP4LCN8_9ENTR</name>
<dbReference type="PANTHER" id="PTHR30461:SF23">
    <property type="entry name" value="DNA RECOMBINASE-RELATED"/>
    <property type="match status" value="1"/>
</dbReference>
<feature type="domain" description="Resolvase/invertase-type recombinase catalytic" evidence="1">
    <location>
        <begin position="14"/>
        <end position="164"/>
    </location>
</feature>
<dbReference type="Gene3D" id="3.90.1750.20">
    <property type="entry name" value="Putative Large Serine Recombinase, Chain B, Domain 2"/>
    <property type="match status" value="1"/>
</dbReference>
<dbReference type="GO" id="GO:0000150">
    <property type="term" value="F:DNA strand exchange activity"/>
    <property type="evidence" value="ECO:0007669"/>
    <property type="project" value="InterPro"/>
</dbReference>
<keyword evidence="3" id="KW-1185">Reference proteome</keyword>
<dbReference type="GO" id="GO:0003677">
    <property type="term" value="F:DNA binding"/>
    <property type="evidence" value="ECO:0007669"/>
    <property type="project" value="InterPro"/>
</dbReference>
<dbReference type="PANTHER" id="PTHR30461">
    <property type="entry name" value="DNA-INVERTASE FROM LAMBDOID PROPHAGE"/>
    <property type="match status" value="1"/>
</dbReference>